<dbReference type="Proteomes" id="UP001158067">
    <property type="component" value="Unassembled WGS sequence"/>
</dbReference>
<proteinExistence type="predicted"/>
<reference evidence="1 2" key="1">
    <citation type="submission" date="2017-05" db="EMBL/GenBank/DDBJ databases">
        <authorList>
            <person name="Varghese N."/>
            <person name="Submissions S."/>
        </authorList>
    </citation>
    <scope>NUCLEOTIDE SEQUENCE [LARGE SCALE GENOMIC DNA]</scope>
    <source>
        <strain evidence="1 2">DSM 25457</strain>
    </source>
</reference>
<dbReference type="EMBL" id="FXUG01000014">
    <property type="protein sequence ID" value="SMP71777.1"/>
    <property type="molecule type" value="Genomic_DNA"/>
</dbReference>
<evidence type="ECO:0008006" key="3">
    <source>
        <dbReference type="Google" id="ProtNLM"/>
    </source>
</evidence>
<accession>A0ABY1QK62</accession>
<sequence>MTQNDSPLHRLKSWSNSLTTSSIPSNCYLSDIVAYDVSSEGLLTSEGMMCQLPVVELALATGNAQIETTQLPVEASAAIAIPVHQEDRVVSVVLLVARKPDATVTDPIGVFEVWEPIGQYPELALKSGFYGAMERFQNVSSFVRFEKGNGLPGAVWEQRCAVIHDQLADHPGFLRAAGASADLLRTAIGIPVGGKDYQSTVVLISSASTPIARGMEVWAARPETNEFELTSAAYYDLGTDYELPIGTLCSSDAAPFARVLEEKRALVTDDPQVLLATRSKDVALPGPTSGLIIPNFEGETLTSIAIFHF</sequence>
<name>A0ABY1QK62_9BACT</name>
<organism evidence="1 2">
    <name type="scientific">Neorhodopirellula lusitana</name>
    <dbReference type="NCBI Taxonomy" id="445327"/>
    <lineage>
        <taxon>Bacteria</taxon>
        <taxon>Pseudomonadati</taxon>
        <taxon>Planctomycetota</taxon>
        <taxon>Planctomycetia</taxon>
        <taxon>Pirellulales</taxon>
        <taxon>Pirellulaceae</taxon>
        <taxon>Neorhodopirellula</taxon>
    </lineage>
</organism>
<protein>
    <recommendedName>
        <fullName evidence="3">GAF domain-containing protein</fullName>
    </recommendedName>
</protein>
<comment type="caution">
    <text evidence="1">The sequence shown here is derived from an EMBL/GenBank/DDBJ whole genome shotgun (WGS) entry which is preliminary data.</text>
</comment>
<evidence type="ECO:0000313" key="2">
    <source>
        <dbReference type="Proteomes" id="UP001158067"/>
    </source>
</evidence>
<keyword evidence="2" id="KW-1185">Reference proteome</keyword>
<gene>
    <name evidence="1" type="ORF">SAMN06265222_114109</name>
</gene>
<evidence type="ECO:0000313" key="1">
    <source>
        <dbReference type="EMBL" id="SMP71777.1"/>
    </source>
</evidence>